<dbReference type="EMBL" id="CM004387">
    <property type="protein sequence ID" value="KAG8661871.1"/>
    <property type="molecule type" value="Genomic_DNA"/>
</dbReference>
<comment type="caution">
    <text evidence="1">The sequence shown here is derived from an EMBL/GenBank/DDBJ whole genome shotgun (WGS) entry which is preliminary data.</text>
</comment>
<gene>
    <name evidence="1" type="ORF">MANES_01G051605v8</name>
</gene>
<evidence type="ECO:0000313" key="1">
    <source>
        <dbReference type="EMBL" id="KAG8661871.1"/>
    </source>
</evidence>
<sequence>MTTQHCLVMTLLLLFLLPLLIIGSHQTLCLIQPSSNTTVRLRTKSTCKLINGICKTQIFNTIAKM</sequence>
<proteinExistence type="predicted"/>
<reference evidence="2" key="1">
    <citation type="journal article" date="2016" name="Nat. Biotechnol.">
        <title>Sequencing wild and cultivated cassava and related species reveals extensive interspecific hybridization and genetic diversity.</title>
        <authorList>
            <person name="Bredeson J.V."/>
            <person name="Lyons J.B."/>
            <person name="Prochnik S.E."/>
            <person name="Wu G.A."/>
            <person name="Ha C.M."/>
            <person name="Edsinger-Gonzales E."/>
            <person name="Grimwood J."/>
            <person name="Schmutz J."/>
            <person name="Rabbi I.Y."/>
            <person name="Egesi C."/>
            <person name="Nauluvula P."/>
            <person name="Lebot V."/>
            <person name="Ndunguru J."/>
            <person name="Mkamilo G."/>
            <person name="Bart R.S."/>
            <person name="Setter T.L."/>
            <person name="Gleadow R.M."/>
            <person name="Kulakow P."/>
            <person name="Ferguson M.E."/>
            <person name="Rounsley S."/>
            <person name="Rokhsar D.S."/>
        </authorList>
    </citation>
    <scope>NUCLEOTIDE SEQUENCE [LARGE SCALE GENOMIC DNA]</scope>
    <source>
        <strain evidence="2">cv. AM560-2</strain>
    </source>
</reference>
<accession>A0ACB7IFK8</accession>
<name>A0ACB7IFK8_MANES</name>
<protein>
    <submittedName>
        <fullName evidence="1">Uncharacterized protein</fullName>
    </submittedName>
</protein>
<dbReference type="Proteomes" id="UP000091857">
    <property type="component" value="Chromosome 1"/>
</dbReference>
<organism evidence="1 2">
    <name type="scientific">Manihot esculenta</name>
    <name type="common">Cassava</name>
    <name type="synonym">Jatropha manihot</name>
    <dbReference type="NCBI Taxonomy" id="3983"/>
    <lineage>
        <taxon>Eukaryota</taxon>
        <taxon>Viridiplantae</taxon>
        <taxon>Streptophyta</taxon>
        <taxon>Embryophyta</taxon>
        <taxon>Tracheophyta</taxon>
        <taxon>Spermatophyta</taxon>
        <taxon>Magnoliopsida</taxon>
        <taxon>eudicotyledons</taxon>
        <taxon>Gunneridae</taxon>
        <taxon>Pentapetalae</taxon>
        <taxon>rosids</taxon>
        <taxon>fabids</taxon>
        <taxon>Malpighiales</taxon>
        <taxon>Euphorbiaceae</taxon>
        <taxon>Crotonoideae</taxon>
        <taxon>Manihoteae</taxon>
        <taxon>Manihot</taxon>
    </lineage>
</organism>
<keyword evidence="2" id="KW-1185">Reference proteome</keyword>
<evidence type="ECO:0000313" key="2">
    <source>
        <dbReference type="Proteomes" id="UP000091857"/>
    </source>
</evidence>